<evidence type="ECO:0000256" key="7">
    <source>
        <dbReference type="HAMAP-Rule" id="MF_01416"/>
    </source>
</evidence>
<dbReference type="Pfam" id="PF00213">
    <property type="entry name" value="OSCP"/>
    <property type="match status" value="1"/>
</dbReference>
<keyword evidence="2 7" id="KW-0813">Transport</keyword>
<keyword evidence="5 7" id="KW-0472">Membrane</keyword>
<evidence type="ECO:0000256" key="1">
    <source>
        <dbReference type="ARBA" id="ARBA00004370"/>
    </source>
</evidence>
<dbReference type="NCBIfam" id="TIGR01145">
    <property type="entry name" value="ATP_synt_delta"/>
    <property type="match status" value="1"/>
</dbReference>
<reference evidence="9" key="1">
    <citation type="submission" date="2018-06" db="EMBL/GenBank/DDBJ databases">
        <authorList>
            <consortium name="Pathogen Informatics"/>
        </authorList>
    </citation>
    <scope>NUCLEOTIDE SEQUENCE [LARGE SCALE GENOMIC DNA]</scope>
    <source>
        <strain evidence="9">NCTC10124</strain>
    </source>
</reference>
<dbReference type="InterPro" id="IPR000711">
    <property type="entry name" value="ATPase_OSCP/dsu"/>
</dbReference>
<keyword evidence="7" id="KW-0139">CF(1)</keyword>
<dbReference type="GeneID" id="93530191"/>
<comment type="function">
    <text evidence="7">F(1)F(0) ATP synthase produces ATP from ADP in the presence of a proton or sodium gradient. F-type ATPases consist of two structural domains, F(1) containing the extramembraneous catalytic core and F(0) containing the membrane proton channel, linked together by a central stalk and a peripheral stalk. During catalysis, ATP synthesis in the catalytic domain of F(1) is coupled via a rotary mechanism of the central stalk subunits to proton translocation.</text>
</comment>
<dbReference type="HAMAP" id="MF_01416">
    <property type="entry name" value="ATP_synth_delta_bact"/>
    <property type="match status" value="1"/>
</dbReference>
<evidence type="ECO:0000256" key="4">
    <source>
        <dbReference type="ARBA" id="ARBA00023065"/>
    </source>
</evidence>
<keyword evidence="6 7" id="KW-0066">ATP synthesis</keyword>
<evidence type="ECO:0000256" key="2">
    <source>
        <dbReference type="ARBA" id="ARBA00022448"/>
    </source>
</evidence>
<dbReference type="Gene3D" id="1.10.520.20">
    <property type="entry name" value="N-terminal domain of the delta subunit of the F1F0-ATP synthase"/>
    <property type="match status" value="1"/>
</dbReference>
<dbReference type="AlphaFoldDB" id="A0A3B0P9B0"/>
<gene>
    <name evidence="7 8" type="primary">atpH</name>
    <name evidence="8" type="ORF">NCTC10124_00868</name>
</gene>
<keyword evidence="4 7" id="KW-0406">Ion transport</keyword>
<evidence type="ECO:0000313" key="9">
    <source>
        <dbReference type="Proteomes" id="UP000259328"/>
    </source>
</evidence>
<dbReference type="GO" id="GO:0016787">
    <property type="term" value="F:hydrolase activity"/>
    <property type="evidence" value="ECO:0007669"/>
    <property type="project" value="UniProtKB-KW"/>
</dbReference>
<evidence type="ECO:0000256" key="6">
    <source>
        <dbReference type="ARBA" id="ARBA00023310"/>
    </source>
</evidence>
<dbReference type="InterPro" id="IPR026015">
    <property type="entry name" value="ATP_synth_OSCP/delta_N_sf"/>
</dbReference>
<keyword evidence="3 7" id="KW-0375">Hydrogen ion transport</keyword>
<evidence type="ECO:0000256" key="3">
    <source>
        <dbReference type="ARBA" id="ARBA00022781"/>
    </source>
</evidence>
<comment type="subcellular location">
    <subcellularLocation>
        <location evidence="7">Cell membrane</location>
        <topology evidence="7">Peripheral membrane protein</topology>
    </subcellularLocation>
    <subcellularLocation>
        <location evidence="1">Membrane</location>
    </subcellularLocation>
</comment>
<dbReference type="PRINTS" id="PR00125">
    <property type="entry name" value="ATPASEDELTA"/>
</dbReference>
<evidence type="ECO:0000313" key="8">
    <source>
        <dbReference type="EMBL" id="SYV93139.1"/>
    </source>
</evidence>
<dbReference type="GO" id="GO:0046933">
    <property type="term" value="F:proton-transporting ATP synthase activity, rotational mechanism"/>
    <property type="evidence" value="ECO:0007669"/>
    <property type="project" value="UniProtKB-UniRule"/>
</dbReference>
<keyword evidence="7" id="KW-1003">Cell membrane</keyword>
<dbReference type="EMBL" id="LS991953">
    <property type="protein sequence ID" value="SYV93139.1"/>
    <property type="molecule type" value="Genomic_DNA"/>
</dbReference>
<dbReference type="PANTHER" id="PTHR11910">
    <property type="entry name" value="ATP SYNTHASE DELTA CHAIN"/>
    <property type="match status" value="1"/>
</dbReference>
<accession>A0A3B0P9B0</accession>
<dbReference type="Proteomes" id="UP000259328">
    <property type="component" value="Chromosome"/>
</dbReference>
<dbReference type="SUPFAM" id="SSF47928">
    <property type="entry name" value="N-terminal domain of the delta subunit of the F1F0-ATP synthase"/>
    <property type="match status" value="1"/>
</dbReference>
<comment type="function">
    <text evidence="7">This protein is part of the stalk that links CF(0) to CF(1). It either transmits conformational changes from CF(0) to CF(1) or is implicated in proton conduction.</text>
</comment>
<organism evidence="8 9">
    <name type="scientific">Mycoplasmopsis synoviae</name>
    <name type="common">Mycoplasma synoviae</name>
    <dbReference type="NCBI Taxonomy" id="2109"/>
    <lineage>
        <taxon>Bacteria</taxon>
        <taxon>Bacillati</taxon>
        <taxon>Mycoplasmatota</taxon>
        <taxon>Mycoplasmoidales</taxon>
        <taxon>Metamycoplasmataceae</taxon>
        <taxon>Mycoplasmopsis</taxon>
    </lineage>
</organism>
<keyword evidence="8" id="KW-0378">Hydrolase</keyword>
<name>A0A3B0P9B0_MYCSY</name>
<dbReference type="GO" id="GO:0045259">
    <property type="term" value="C:proton-transporting ATP synthase complex"/>
    <property type="evidence" value="ECO:0007669"/>
    <property type="project" value="UniProtKB-KW"/>
</dbReference>
<sequence>MYVKVNPSSYSVAIYEIAKESNKIKTFHEQFSFVKKVIEKNPQLITFLKNDEIALEKRFELIDEIFGGLEVDVKNSIKVALVRNMIFVLRKIIVDFLKITNYELGIKFAKVITAYPLSASELEKIQKKLNEKTKKIVEISTEVDEKLLSGYKIIFSNQLYERNYNNDLQKIKKMIIKGKEDEK</sequence>
<comment type="similarity">
    <text evidence="7">Belongs to the ATPase delta chain family.</text>
</comment>
<evidence type="ECO:0000256" key="5">
    <source>
        <dbReference type="ARBA" id="ARBA00023136"/>
    </source>
</evidence>
<protein>
    <recommendedName>
        <fullName evidence="7">ATP synthase subunit delta</fullName>
    </recommendedName>
    <alternativeName>
        <fullName evidence="7">ATP synthase F(1) sector subunit delta</fullName>
    </alternativeName>
    <alternativeName>
        <fullName evidence="7">F-type ATPase subunit delta</fullName>
        <shortName evidence="7">F-ATPase subunit delta</shortName>
    </alternativeName>
</protein>
<proteinExistence type="inferred from homology"/>
<dbReference type="RefSeq" id="WP_020003249.1">
    <property type="nucleotide sequence ID" value="NZ_LS991953.1"/>
</dbReference>
<dbReference type="GO" id="GO:0005886">
    <property type="term" value="C:plasma membrane"/>
    <property type="evidence" value="ECO:0007669"/>
    <property type="project" value="UniProtKB-SubCell"/>
</dbReference>